<evidence type="ECO:0000313" key="3">
    <source>
        <dbReference type="EMBL" id="MDO6413934.1"/>
    </source>
</evidence>
<reference evidence="3" key="1">
    <citation type="submission" date="2023-07" db="EMBL/GenBank/DDBJ databases">
        <authorList>
            <person name="Kim M."/>
        </authorList>
    </citation>
    <scope>NUCLEOTIDE SEQUENCE</scope>
    <source>
        <strain evidence="3">BIUV-7</strain>
    </source>
</reference>
<comment type="similarity">
    <text evidence="1">Belongs to the AHA1 family.</text>
</comment>
<dbReference type="Gene3D" id="3.30.530.20">
    <property type="match status" value="1"/>
</dbReference>
<dbReference type="Pfam" id="PF08327">
    <property type="entry name" value="AHSA1"/>
    <property type="match status" value="1"/>
</dbReference>
<evidence type="ECO:0000259" key="2">
    <source>
        <dbReference type="Pfam" id="PF08327"/>
    </source>
</evidence>
<feature type="domain" description="Activator of Hsp90 ATPase homologue 1/2-like C-terminal" evidence="2">
    <location>
        <begin position="21"/>
        <end position="151"/>
    </location>
</feature>
<protein>
    <submittedName>
        <fullName evidence="3">SRPBCC family protein</fullName>
    </submittedName>
</protein>
<gene>
    <name evidence="3" type="ORF">Q4F19_06030</name>
</gene>
<dbReference type="CDD" id="cd08896">
    <property type="entry name" value="SRPBCC_CalC_Aha1-like_3"/>
    <property type="match status" value="1"/>
</dbReference>
<proteinExistence type="inferred from homology"/>
<dbReference type="InterPro" id="IPR013538">
    <property type="entry name" value="ASHA1/2-like_C"/>
</dbReference>
<accession>A0ABT8Y6H8</accession>
<organism evidence="3 4">
    <name type="scientific">Sphingomonas natans</name>
    <dbReference type="NCBI Taxonomy" id="3063330"/>
    <lineage>
        <taxon>Bacteria</taxon>
        <taxon>Pseudomonadati</taxon>
        <taxon>Pseudomonadota</taxon>
        <taxon>Alphaproteobacteria</taxon>
        <taxon>Sphingomonadales</taxon>
        <taxon>Sphingomonadaceae</taxon>
        <taxon>Sphingomonas</taxon>
    </lineage>
</organism>
<dbReference type="InterPro" id="IPR023393">
    <property type="entry name" value="START-like_dom_sf"/>
</dbReference>
<sequence>MSCSGMETVDELELVVERLMDAPVAAVWKAYTDHLNDWFCPPPWRAEVQVMELRAGGRALVTMYGPDGEVVPNDGVYLEVIPERKIVFTDAFQAGWKPAGPFMVGIFEFEPQGDKTLYRGRARHWTKDALEQHKTMGFEAGWGKVAEQWEAVAKRLA</sequence>
<dbReference type="RefSeq" id="WP_303540713.1">
    <property type="nucleotide sequence ID" value="NZ_JAUOTP010000002.1"/>
</dbReference>
<dbReference type="SUPFAM" id="SSF55961">
    <property type="entry name" value="Bet v1-like"/>
    <property type="match status" value="1"/>
</dbReference>
<name>A0ABT8Y6H8_9SPHN</name>
<evidence type="ECO:0000313" key="4">
    <source>
        <dbReference type="Proteomes" id="UP001169764"/>
    </source>
</evidence>
<dbReference type="EMBL" id="JAUOTP010000002">
    <property type="protein sequence ID" value="MDO6413934.1"/>
    <property type="molecule type" value="Genomic_DNA"/>
</dbReference>
<comment type="caution">
    <text evidence="3">The sequence shown here is derived from an EMBL/GenBank/DDBJ whole genome shotgun (WGS) entry which is preliminary data.</text>
</comment>
<keyword evidence="4" id="KW-1185">Reference proteome</keyword>
<dbReference type="Proteomes" id="UP001169764">
    <property type="component" value="Unassembled WGS sequence"/>
</dbReference>
<evidence type="ECO:0000256" key="1">
    <source>
        <dbReference type="ARBA" id="ARBA00006817"/>
    </source>
</evidence>